<dbReference type="Gene3D" id="1.25.40.20">
    <property type="entry name" value="Ankyrin repeat-containing domain"/>
    <property type="match status" value="3"/>
</dbReference>
<geneLocation type="plasmid" evidence="4 5">
    <name>2</name>
</geneLocation>
<evidence type="ECO:0000256" key="2">
    <source>
        <dbReference type="ARBA" id="ARBA00023043"/>
    </source>
</evidence>
<dbReference type="KEGG" id="gba:J421_5823"/>
<feature type="repeat" description="ANK" evidence="3">
    <location>
        <begin position="317"/>
        <end position="350"/>
    </location>
</feature>
<dbReference type="eggNOG" id="COG0666">
    <property type="taxonomic scope" value="Bacteria"/>
</dbReference>
<evidence type="ECO:0000313" key="4">
    <source>
        <dbReference type="EMBL" id="AHG93358.1"/>
    </source>
</evidence>
<dbReference type="HOGENOM" id="CLU_032709_0_0_0"/>
<dbReference type="Pfam" id="PF12796">
    <property type="entry name" value="Ank_2"/>
    <property type="match status" value="3"/>
</dbReference>
<organism evidence="4 5">
    <name type="scientific">Gemmatirosa kalamazoonensis</name>
    <dbReference type="NCBI Taxonomy" id="861299"/>
    <lineage>
        <taxon>Bacteria</taxon>
        <taxon>Pseudomonadati</taxon>
        <taxon>Gemmatimonadota</taxon>
        <taxon>Gemmatimonadia</taxon>
        <taxon>Gemmatimonadales</taxon>
        <taxon>Gemmatimonadaceae</taxon>
        <taxon>Gemmatirosa</taxon>
    </lineage>
</organism>
<sequence length="550" mass="57533">MSDQPSPPAEGARSALDAVRREAKRLLRQARAGDAPVLAALRALLPRLAALDDAGVRTAIRLADVQHAVARQHGHDNWAALKAAYERLDPLHVHAARFLEAVRGDDTARALAVLETHPAIAHHDLACACAAGDVAAVEARLAADPSAAARPAPPDEPPPLVYAALSDVKRARGVTEAEQVRLVRLLLDAGASPNTSVPLPDGPDRLPVLYYPCLAGNVAVARLLLERGAAPTDGESLYHAAQHDRREILELLLAHGADPSRGPVEGATTPLYFLASHRASNPIGAAAMRGMAWLLAHGADPNVPLGRVSDGQTRAQLGETPLHRVAAGGHGAAAIESLLAHGARVDAARTDGATPYVLAIRAGNRAAADALAAAGADVARLAPVDRLLDACLTGDAAGAHALVASHPGLVAALDEEAARAIHVALDDDHPEAVAIMLSLGWPLGVESEWGGTALHWAAWHGRVALVRQLLAHGAPVNARDSRYGSSPIAWAAHGSRFSPRANDDDYPAIVHLLLDAGATRAEAYNRWHEPPERLARPSVVHALRARGFAP</sequence>
<dbReference type="InterPro" id="IPR002110">
    <property type="entry name" value="Ankyrin_rpt"/>
</dbReference>
<dbReference type="SUPFAM" id="SSF48403">
    <property type="entry name" value="Ankyrin repeat"/>
    <property type="match status" value="1"/>
</dbReference>
<dbReference type="PROSITE" id="PS50088">
    <property type="entry name" value="ANK_REPEAT"/>
    <property type="match status" value="2"/>
</dbReference>
<keyword evidence="2 3" id="KW-0040">ANK repeat</keyword>
<dbReference type="RefSeq" id="WP_025414661.1">
    <property type="nucleotide sequence ID" value="NZ_CP007130.1"/>
</dbReference>
<dbReference type="PROSITE" id="PS50297">
    <property type="entry name" value="ANK_REP_REGION"/>
    <property type="match status" value="2"/>
</dbReference>
<evidence type="ECO:0000313" key="5">
    <source>
        <dbReference type="Proteomes" id="UP000019151"/>
    </source>
</evidence>
<dbReference type="PANTHER" id="PTHR24198:SF165">
    <property type="entry name" value="ANKYRIN REPEAT-CONTAINING PROTEIN-RELATED"/>
    <property type="match status" value="1"/>
</dbReference>
<evidence type="ECO:0000256" key="3">
    <source>
        <dbReference type="PROSITE-ProRule" id="PRU00023"/>
    </source>
</evidence>
<dbReference type="EMBL" id="CP007130">
    <property type="protein sequence ID" value="AHG93358.1"/>
    <property type="molecule type" value="Genomic_DNA"/>
</dbReference>
<reference evidence="4 5" key="1">
    <citation type="journal article" date="2014" name="Genome Announc.">
        <title>Genome Sequence and Methylome of Soil Bacterium Gemmatirosa kalamazoonensis KBS708T, a Member of the Rarely Cultivated Gemmatimonadetes Phylum.</title>
        <authorList>
            <person name="Debruyn J.M."/>
            <person name="Radosevich M."/>
            <person name="Wommack K.E."/>
            <person name="Polson S.W."/>
            <person name="Hauser L.J."/>
            <person name="Fawaz M.N."/>
            <person name="Korlach J."/>
            <person name="Tsai Y.C."/>
        </authorList>
    </citation>
    <scope>NUCLEOTIDE SEQUENCE [LARGE SCALE GENOMIC DNA]</scope>
    <source>
        <strain evidence="4 5">KBS708</strain>
        <plasmid evidence="5">Plasmid 2</plasmid>
    </source>
</reference>
<dbReference type="SMART" id="SM00248">
    <property type="entry name" value="ANK"/>
    <property type="match status" value="8"/>
</dbReference>
<gene>
    <name evidence="4" type="ORF">J421_5823</name>
</gene>
<feature type="repeat" description="ANK" evidence="3">
    <location>
        <begin position="449"/>
        <end position="481"/>
    </location>
</feature>
<keyword evidence="4" id="KW-0614">Plasmid</keyword>
<evidence type="ECO:0000256" key="1">
    <source>
        <dbReference type="ARBA" id="ARBA00022737"/>
    </source>
</evidence>
<protein>
    <submittedName>
        <fullName evidence="4">Ankyrin repeat-containing domain-containing protein</fullName>
    </submittedName>
</protein>
<dbReference type="PANTHER" id="PTHR24198">
    <property type="entry name" value="ANKYRIN REPEAT AND PROTEIN KINASE DOMAIN-CONTAINING PROTEIN"/>
    <property type="match status" value="1"/>
</dbReference>
<accession>W0RUU9</accession>
<dbReference type="AlphaFoldDB" id="W0RUU9"/>
<dbReference type="OrthoDB" id="127805at2"/>
<dbReference type="InParanoid" id="W0RUU9"/>
<name>W0RUU9_9BACT</name>
<dbReference type="Proteomes" id="UP000019151">
    <property type="component" value="Plasmid 2"/>
</dbReference>
<keyword evidence="1" id="KW-0677">Repeat</keyword>
<proteinExistence type="predicted"/>
<keyword evidence="5" id="KW-1185">Reference proteome</keyword>
<dbReference type="InterPro" id="IPR036770">
    <property type="entry name" value="Ankyrin_rpt-contain_sf"/>
</dbReference>